<name>A0A834MGG1_RHYFE</name>
<reference evidence="1" key="1">
    <citation type="submission" date="2020-08" db="EMBL/GenBank/DDBJ databases">
        <title>Genome sequencing and assembly of the red palm weevil Rhynchophorus ferrugineus.</title>
        <authorList>
            <person name="Dias G.B."/>
            <person name="Bergman C.M."/>
            <person name="Manee M."/>
        </authorList>
    </citation>
    <scope>NUCLEOTIDE SEQUENCE</scope>
    <source>
        <strain evidence="1">AA-2017</strain>
        <tissue evidence="1">Whole larva</tissue>
    </source>
</reference>
<proteinExistence type="predicted"/>
<sequence length="85" mass="9377">MGPRWARIGDTYERIRRGMCLNVGCDPRAAATCGAWVPLLSRRPHLVKGASLHTQSSRDYAFVAVKATDTTMVLPGRRVELASIH</sequence>
<evidence type="ECO:0000313" key="2">
    <source>
        <dbReference type="Proteomes" id="UP000625711"/>
    </source>
</evidence>
<protein>
    <submittedName>
        <fullName evidence="1">Uncharacterized protein</fullName>
    </submittedName>
</protein>
<organism evidence="1 2">
    <name type="scientific">Rhynchophorus ferrugineus</name>
    <name type="common">Red palm weevil</name>
    <name type="synonym">Curculio ferrugineus</name>
    <dbReference type="NCBI Taxonomy" id="354439"/>
    <lineage>
        <taxon>Eukaryota</taxon>
        <taxon>Metazoa</taxon>
        <taxon>Ecdysozoa</taxon>
        <taxon>Arthropoda</taxon>
        <taxon>Hexapoda</taxon>
        <taxon>Insecta</taxon>
        <taxon>Pterygota</taxon>
        <taxon>Neoptera</taxon>
        <taxon>Endopterygota</taxon>
        <taxon>Coleoptera</taxon>
        <taxon>Polyphaga</taxon>
        <taxon>Cucujiformia</taxon>
        <taxon>Curculionidae</taxon>
        <taxon>Dryophthorinae</taxon>
        <taxon>Rhynchophorus</taxon>
    </lineage>
</organism>
<keyword evidence="2" id="KW-1185">Reference proteome</keyword>
<evidence type="ECO:0000313" key="1">
    <source>
        <dbReference type="EMBL" id="KAF7279015.1"/>
    </source>
</evidence>
<dbReference type="AlphaFoldDB" id="A0A834MGG1"/>
<gene>
    <name evidence="1" type="ORF">GWI33_007656</name>
</gene>
<dbReference type="Proteomes" id="UP000625711">
    <property type="component" value="Unassembled WGS sequence"/>
</dbReference>
<dbReference type="EMBL" id="JAACXV010000377">
    <property type="protein sequence ID" value="KAF7279015.1"/>
    <property type="molecule type" value="Genomic_DNA"/>
</dbReference>
<comment type="caution">
    <text evidence="1">The sequence shown here is derived from an EMBL/GenBank/DDBJ whole genome shotgun (WGS) entry which is preliminary data.</text>
</comment>
<accession>A0A834MGG1</accession>